<feature type="signal peptide" evidence="4">
    <location>
        <begin position="1"/>
        <end position="20"/>
    </location>
</feature>
<dbReference type="InterPro" id="IPR002110">
    <property type="entry name" value="Ankyrin_rpt"/>
</dbReference>
<name>A0AAX2AFL5_9BACT</name>
<dbReference type="RefSeq" id="WP_114842880.1">
    <property type="nucleotide sequence ID" value="NZ_CP031219.1"/>
</dbReference>
<evidence type="ECO:0008006" key="7">
    <source>
        <dbReference type="Google" id="ProtNLM"/>
    </source>
</evidence>
<sequence length="321" mass="37542">MIRTLFFFITLLVFSGCSFSNQTISNKKELILEENYALHEAVRANNIELVKELISKNINKKDLYGYTPLHLAVRFNYFDIAKELINNGADVNTIDIYKDTPLLDSTRSGYSDISKLLICSKADAKFVDSFNKSALDYALLKNDEIILSLLKGENLQESCKEKEELFDEVEEQIIDTFEEEKNFNQLSISLSKLFPNLKTWNANYNKNTQTFTFKSKNIFQNGNLSEEYKRILNEFFPKYIEEVLKYKEKILNIYIDYSSSKKELLILQNDADKVFEYMKKLNNKTIRENIIWIEKNFFSDGVVLEKTSFDKLEFKVESISN</sequence>
<keyword evidence="2 3" id="KW-0040">ANK repeat</keyword>
<dbReference type="PROSITE" id="PS50297">
    <property type="entry name" value="ANK_REP_REGION"/>
    <property type="match status" value="1"/>
</dbReference>
<comment type="caution">
    <text evidence="5">The sequence shown here is derived from an EMBL/GenBank/DDBJ whole genome shotgun (WGS) entry which is preliminary data.</text>
</comment>
<evidence type="ECO:0000256" key="2">
    <source>
        <dbReference type="ARBA" id="ARBA00023043"/>
    </source>
</evidence>
<keyword evidence="6" id="KW-1185">Reference proteome</keyword>
<dbReference type="SUPFAM" id="SSF48403">
    <property type="entry name" value="Ankyrin repeat"/>
    <property type="match status" value="1"/>
</dbReference>
<accession>A0AAX2AFL5</accession>
<evidence type="ECO:0000313" key="6">
    <source>
        <dbReference type="Proteomes" id="UP000290092"/>
    </source>
</evidence>
<dbReference type="AlphaFoldDB" id="A0AAX2AFL5"/>
<dbReference type="Proteomes" id="UP000290092">
    <property type="component" value="Unassembled WGS sequence"/>
</dbReference>
<protein>
    <recommendedName>
        <fullName evidence="7">Ankyrin domain-containing protein</fullName>
    </recommendedName>
</protein>
<keyword evidence="1" id="KW-0677">Repeat</keyword>
<evidence type="ECO:0000256" key="3">
    <source>
        <dbReference type="PROSITE-ProRule" id="PRU00023"/>
    </source>
</evidence>
<feature type="chain" id="PRO_5043488970" description="Ankyrin domain-containing protein" evidence="4">
    <location>
        <begin position="21"/>
        <end position="321"/>
    </location>
</feature>
<dbReference type="InterPro" id="IPR036770">
    <property type="entry name" value="Ankyrin_rpt-contain_sf"/>
</dbReference>
<evidence type="ECO:0000256" key="4">
    <source>
        <dbReference type="SAM" id="SignalP"/>
    </source>
</evidence>
<dbReference type="PROSITE" id="PS50088">
    <property type="entry name" value="ANK_REPEAT"/>
    <property type="match status" value="1"/>
</dbReference>
<keyword evidence="4" id="KW-0732">Signal</keyword>
<proteinExistence type="predicted"/>
<dbReference type="Pfam" id="PF12796">
    <property type="entry name" value="Ank_2"/>
    <property type="match status" value="1"/>
</dbReference>
<dbReference type="PANTHER" id="PTHR24171">
    <property type="entry name" value="ANKYRIN REPEAT DOMAIN-CONTAINING PROTEIN 39-RELATED"/>
    <property type="match status" value="1"/>
</dbReference>
<dbReference type="EMBL" id="NXID01000045">
    <property type="protein sequence ID" value="RXK14991.1"/>
    <property type="molecule type" value="Genomic_DNA"/>
</dbReference>
<feature type="repeat" description="ANK" evidence="3">
    <location>
        <begin position="64"/>
        <end position="96"/>
    </location>
</feature>
<dbReference type="PROSITE" id="PS51257">
    <property type="entry name" value="PROKAR_LIPOPROTEIN"/>
    <property type="match status" value="1"/>
</dbReference>
<reference evidence="5 6" key="1">
    <citation type="submission" date="2017-09" db="EMBL/GenBank/DDBJ databases">
        <title>Genomics of the genus Arcobacter.</title>
        <authorList>
            <person name="Perez-Cataluna A."/>
            <person name="Figueras M.J."/>
            <person name="Salas-Masso N."/>
        </authorList>
    </citation>
    <scope>NUCLEOTIDE SEQUENCE [LARGE SCALE GENOMIC DNA]</scope>
    <source>
        <strain evidence="5 6">CECT 7386</strain>
    </source>
</reference>
<evidence type="ECO:0000256" key="1">
    <source>
        <dbReference type="ARBA" id="ARBA00022737"/>
    </source>
</evidence>
<dbReference type="SMART" id="SM00248">
    <property type="entry name" value="ANK"/>
    <property type="match status" value="4"/>
</dbReference>
<dbReference type="KEGG" id="amyt:AMYT_2530"/>
<evidence type="ECO:0000313" key="5">
    <source>
        <dbReference type="EMBL" id="RXK14991.1"/>
    </source>
</evidence>
<gene>
    <name evidence="5" type="ORF">CP985_10865</name>
</gene>
<organism evidence="5 6">
    <name type="scientific">Malaciobacter mytili LMG 24559</name>
    <dbReference type="NCBI Taxonomy" id="1032238"/>
    <lineage>
        <taxon>Bacteria</taxon>
        <taxon>Pseudomonadati</taxon>
        <taxon>Campylobacterota</taxon>
        <taxon>Epsilonproteobacteria</taxon>
        <taxon>Campylobacterales</taxon>
        <taxon>Arcobacteraceae</taxon>
        <taxon>Malaciobacter</taxon>
    </lineage>
</organism>
<dbReference type="PANTHER" id="PTHR24171:SF9">
    <property type="entry name" value="ANKYRIN REPEAT DOMAIN-CONTAINING PROTEIN 39"/>
    <property type="match status" value="1"/>
</dbReference>
<dbReference type="Gene3D" id="1.25.40.20">
    <property type="entry name" value="Ankyrin repeat-containing domain"/>
    <property type="match status" value="1"/>
</dbReference>